<dbReference type="NCBIfam" id="TIGR02385">
    <property type="entry name" value="RelE_StbE"/>
    <property type="match status" value="1"/>
</dbReference>
<dbReference type="Gene3D" id="3.30.2310.20">
    <property type="entry name" value="RelE-like"/>
    <property type="match status" value="1"/>
</dbReference>
<dbReference type="PANTHER" id="PTHR35601:SF1">
    <property type="entry name" value="TOXIN RELE"/>
    <property type="match status" value="1"/>
</dbReference>
<reference evidence="3 4" key="1">
    <citation type="submission" date="2018-10" db="EMBL/GenBank/DDBJ databases">
        <title>Genomic Encyclopedia of Type Strains, Phase IV (KMG-IV): sequencing the most valuable type-strain genomes for metagenomic binning, comparative biology and taxonomic classification.</title>
        <authorList>
            <person name="Goeker M."/>
        </authorList>
    </citation>
    <scope>NUCLEOTIDE SEQUENCE [LARGE SCALE GENOMIC DNA]</scope>
    <source>
        <strain evidence="3 4">DSM 12769</strain>
    </source>
</reference>
<keyword evidence="2" id="KW-1277">Toxin-antitoxin system</keyword>
<dbReference type="InterPro" id="IPR035093">
    <property type="entry name" value="RelE/ParE_toxin_dom_sf"/>
</dbReference>
<gene>
    <name evidence="3" type="ORF">DFR31_1440</name>
</gene>
<dbReference type="Proteomes" id="UP000275461">
    <property type="component" value="Unassembled WGS sequence"/>
</dbReference>
<evidence type="ECO:0000256" key="1">
    <source>
        <dbReference type="ARBA" id="ARBA00006226"/>
    </source>
</evidence>
<dbReference type="SUPFAM" id="SSF143011">
    <property type="entry name" value="RelE-like"/>
    <property type="match status" value="1"/>
</dbReference>
<comment type="caution">
    <text evidence="3">The sequence shown here is derived from an EMBL/GenBank/DDBJ whole genome shotgun (WGS) entry which is preliminary data.</text>
</comment>
<keyword evidence="4" id="KW-1185">Reference proteome</keyword>
<dbReference type="InterPro" id="IPR007712">
    <property type="entry name" value="RelE/ParE_toxin"/>
</dbReference>
<evidence type="ECO:0000313" key="4">
    <source>
        <dbReference type="Proteomes" id="UP000275461"/>
    </source>
</evidence>
<organism evidence="3 4">
    <name type="scientific">Alkalispirillum mobile</name>
    <dbReference type="NCBI Taxonomy" id="85925"/>
    <lineage>
        <taxon>Bacteria</taxon>
        <taxon>Pseudomonadati</taxon>
        <taxon>Pseudomonadota</taxon>
        <taxon>Gammaproteobacteria</taxon>
        <taxon>Chromatiales</taxon>
        <taxon>Ectothiorhodospiraceae</taxon>
        <taxon>Alkalispirillum</taxon>
    </lineage>
</organism>
<dbReference type="PANTHER" id="PTHR35601">
    <property type="entry name" value="TOXIN RELE"/>
    <property type="match status" value="1"/>
</dbReference>
<dbReference type="AlphaFoldDB" id="A0A498CGP6"/>
<name>A0A498CGP6_9GAMM</name>
<dbReference type="EMBL" id="RCDA01000001">
    <property type="protein sequence ID" value="RLK51498.1"/>
    <property type="molecule type" value="Genomic_DNA"/>
</dbReference>
<sequence>MASYKLVFRRSVAKDLRSIPNRDVNRILQRIEALRADPRPQGSEKLSGQPRYRIRQGRYRILYQIEDDVLVVTVVKVGHRRHVYRRG</sequence>
<evidence type="ECO:0000313" key="3">
    <source>
        <dbReference type="EMBL" id="RLK51498.1"/>
    </source>
</evidence>
<proteinExistence type="inferred from homology"/>
<protein>
    <submittedName>
        <fullName evidence="3">mRNA interferase RelE/StbE</fullName>
    </submittedName>
</protein>
<comment type="similarity">
    <text evidence="1">Belongs to the RelE toxin family.</text>
</comment>
<accession>A0A498CGP6</accession>
<dbReference type="RefSeq" id="WP_121441905.1">
    <property type="nucleotide sequence ID" value="NZ_RCDA01000001.1"/>
</dbReference>
<dbReference type="Pfam" id="PF05016">
    <property type="entry name" value="ParE_toxin"/>
    <property type="match status" value="1"/>
</dbReference>
<evidence type="ECO:0000256" key="2">
    <source>
        <dbReference type="ARBA" id="ARBA00022649"/>
    </source>
</evidence>
<dbReference type="OrthoDB" id="5570653at2"/>